<evidence type="ECO:0000256" key="2">
    <source>
        <dbReference type="SAM" id="Phobius"/>
    </source>
</evidence>
<dbReference type="InterPro" id="IPR001870">
    <property type="entry name" value="B30.2/SPRY"/>
</dbReference>
<sequence>MKLKTSVLNNISKKFVFHFLISLILLGNYSGNSDTLKRENNDVSEGYRWVFWSYEANGERRCANLCIITGLILVILVSSLIICCSWCIWHYINKTKSSNGSENRRKSTHVSILTDEQYEKAKDFTRDNPPQEELPPPEIIAEIQSFGGARAWKWVSKELGQKVSIGNEGDIIEFFNHTDTSIQTNYPCFVPVNESSESVVVKGGQIKYSEAMFEQPQSLPHRKLHYYEMTIMKNMDFDNTNIVIGLATKPYPNFRLPGLNLYSVGYHSINGKKYNNDNFGIEYGPEWIEAEYTVGCGYDSDSGDVFFTLNGKFLGIAFTNIKHIWFPTIGANGPCTVEINFGDNPDNKFKYKEAIGYGPGGPILLSKRRRRDSHKSSSSEIKT</sequence>
<feature type="transmembrane region" description="Helical" evidence="2">
    <location>
        <begin position="67"/>
        <end position="89"/>
    </location>
</feature>
<keyword evidence="2" id="KW-0472">Membrane</keyword>
<dbReference type="PANTHER" id="PTHR12864">
    <property type="entry name" value="RAN BINDING PROTEIN 9-RELATED"/>
    <property type="match status" value="1"/>
</dbReference>
<organism evidence="4 5">
    <name type="scientific">Glomus cerebriforme</name>
    <dbReference type="NCBI Taxonomy" id="658196"/>
    <lineage>
        <taxon>Eukaryota</taxon>
        <taxon>Fungi</taxon>
        <taxon>Fungi incertae sedis</taxon>
        <taxon>Mucoromycota</taxon>
        <taxon>Glomeromycotina</taxon>
        <taxon>Glomeromycetes</taxon>
        <taxon>Glomerales</taxon>
        <taxon>Glomeraceae</taxon>
        <taxon>Glomus</taxon>
    </lineage>
</organism>
<dbReference type="PROSITE" id="PS50188">
    <property type="entry name" value="B302_SPRY"/>
    <property type="match status" value="1"/>
</dbReference>
<evidence type="ECO:0000313" key="4">
    <source>
        <dbReference type="EMBL" id="RIA79192.1"/>
    </source>
</evidence>
<dbReference type="Pfam" id="PF00622">
    <property type="entry name" value="SPRY"/>
    <property type="match status" value="1"/>
</dbReference>
<dbReference type="GO" id="GO:0030246">
    <property type="term" value="F:carbohydrate binding"/>
    <property type="evidence" value="ECO:0007669"/>
    <property type="project" value="UniProtKB-KW"/>
</dbReference>
<dbReference type="Proteomes" id="UP000265703">
    <property type="component" value="Unassembled WGS sequence"/>
</dbReference>
<dbReference type="AlphaFoldDB" id="A0A397S0X3"/>
<keyword evidence="4" id="KW-0430">Lectin</keyword>
<proteinExistence type="predicted"/>
<protein>
    <submittedName>
        <fullName evidence="4">Concanavalin A-like lectin/glucanase domain-containing protein</fullName>
    </submittedName>
</protein>
<dbReference type="InterPro" id="IPR013320">
    <property type="entry name" value="ConA-like_dom_sf"/>
</dbReference>
<dbReference type="InterPro" id="IPR003877">
    <property type="entry name" value="SPRY_dom"/>
</dbReference>
<evidence type="ECO:0000259" key="3">
    <source>
        <dbReference type="PROSITE" id="PS50188"/>
    </source>
</evidence>
<reference evidence="4 5" key="1">
    <citation type="submission" date="2018-06" db="EMBL/GenBank/DDBJ databases">
        <title>Comparative genomics reveals the genomic features of Rhizophagus irregularis, R. cerebriforme, R. diaphanum and Gigaspora rosea, and their symbiotic lifestyle signature.</title>
        <authorList>
            <person name="Morin E."/>
            <person name="San Clemente H."/>
            <person name="Chen E.C.H."/>
            <person name="De La Providencia I."/>
            <person name="Hainaut M."/>
            <person name="Kuo A."/>
            <person name="Kohler A."/>
            <person name="Murat C."/>
            <person name="Tang N."/>
            <person name="Roy S."/>
            <person name="Loubradou J."/>
            <person name="Henrissat B."/>
            <person name="Grigoriev I.V."/>
            <person name="Corradi N."/>
            <person name="Roux C."/>
            <person name="Martin F.M."/>
        </authorList>
    </citation>
    <scope>NUCLEOTIDE SEQUENCE [LARGE SCALE GENOMIC DNA]</scope>
    <source>
        <strain evidence="4 5">DAOM 227022</strain>
    </source>
</reference>
<feature type="domain" description="B30.2/SPRY" evidence="3">
    <location>
        <begin position="158"/>
        <end position="346"/>
    </location>
</feature>
<keyword evidence="2" id="KW-0812">Transmembrane</keyword>
<dbReference type="SUPFAM" id="SSF49899">
    <property type="entry name" value="Concanavalin A-like lectins/glucanases"/>
    <property type="match status" value="1"/>
</dbReference>
<dbReference type="InterPro" id="IPR043136">
    <property type="entry name" value="B30.2/SPRY_sf"/>
</dbReference>
<dbReference type="Gene3D" id="2.60.120.920">
    <property type="match status" value="1"/>
</dbReference>
<keyword evidence="5" id="KW-1185">Reference proteome</keyword>
<name>A0A397S0X3_9GLOM</name>
<evidence type="ECO:0000313" key="5">
    <source>
        <dbReference type="Proteomes" id="UP000265703"/>
    </source>
</evidence>
<feature type="region of interest" description="Disordered" evidence="1">
    <location>
        <begin position="362"/>
        <end position="383"/>
    </location>
</feature>
<dbReference type="EMBL" id="QKYT01001477">
    <property type="protein sequence ID" value="RIA79192.1"/>
    <property type="molecule type" value="Genomic_DNA"/>
</dbReference>
<dbReference type="SMART" id="SM00449">
    <property type="entry name" value="SPRY"/>
    <property type="match status" value="1"/>
</dbReference>
<dbReference type="STRING" id="658196.A0A397S0X3"/>
<feature type="compositionally biased region" description="Basic and acidic residues" evidence="1">
    <location>
        <begin position="374"/>
        <end position="383"/>
    </location>
</feature>
<keyword evidence="2" id="KW-1133">Transmembrane helix</keyword>
<gene>
    <name evidence="4" type="ORF">C1645_841307</name>
</gene>
<evidence type="ECO:0000256" key="1">
    <source>
        <dbReference type="SAM" id="MobiDB-lite"/>
    </source>
</evidence>
<dbReference type="InterPro" id="IPR050618">
    <property type="entry name" value="Ubq-SigPath_Reg"/>
</dbReference>
<dbReference type="OrthoDB" id="258495at2759"/>
<comment type="caution">
    <text evidence="4">The sequence shown here is derived from an EMBL/GenBank/DDBJ whole genome shotgun (WGS) entry which is preliminary data.</text>
</comment>
<accession>A0A397S0X3</accession>